<dbReference type="AlphaFoldDB" id="A0AA38CQF5"/>
<evidence type="ECO:0000313" key="4">
    <source>
        <dbReference type="Proteomes" id="UP000824469"/>
    </source>
</evidence>
<protein>
    <submittedName>
        <fullName evidence="3">Uncharacterized protein</fullName>
    </submittedName>
</protein>
<dbReference type="Gene3D" id="1.10.20.10">
    <property type="entry name" value="Histone, subunit A"/>
    <property type="match status" value="1"/>
</dbReference>
<dbReference type="InterPro" id="IPR050568">
    <property type="entry name" value="Transcr_DNA_Rep_Reg"/>
</dbReference>
<feature type="non-terminal residue" evidence="3">
    <location>
        <position position="1"/>
    </location>
</feature>
<evidence type="ECO:0000256" key="2">
    <source>
        <dbReference type="ARBA" id="ARBA00023242"/>
    </source>
</evidence>
<accession>A0AA38CQF5</accession>
<dbReference type="OMA" id="MKSDGDM"/>
<dbReference type="SUPFAM" id="SSF47113">
    <property type="entry name" value="Histone-fold"/>
    <property type="match status" value="1"/>
</dbReference>
<dbReference type="GO" id="GO:0046982">
    <property type="term" value="F:protein heterodimerization activity"/>
    <property type="evidence" value="ECO:0007669"/>
    <property type="project" value="InterPro"/>
</dbReference>
<evidence type="ECO:0000313" key="3">
    <source>
        <dbReference type="EMBL" id="KAH9300768.1"/>
    </source>
</evidence>
<dbReference type="GO" id="GO:0005634">
    <property type="term" value="C:nucleus"/>
    <property type="evidence" value="ECO:0007669"/>
    <property type="project" value="UniProtKB-SubCell"/>
</dbReference>
<name>A0AA38CQF5_TAXCH</name>
<reference evidence="3 4" key="1">
    <citation type="journal article" date="2021" name="Nat. Plants">
        <title>The Taxus genome provides insights into paclitaxel biosynthesis.</title>
        <authorList>
            <person name="Xiong X."/>
            <person name="Gou J."/>
            <person name="Liao Q."/>
            <person name="Li Y."/>
            <person name="Zhou Q."/>
            <person name="Bi G."/>
            <person name="Li C."/>
            <person name="Du R."/>
            <person name="Wang X."/>
            <person name="Sun T."/>
            <person name="Guo L."/>
            <person name="Liang H."/>
            <person name="Lu P."/>
            <person name="Wu Y."/>
            <person name="Zhang Z."/>
            <person name="Ro D.K."/>
            <person name="Shang Y."/>
            <person name="Huang S."/>
            <person name="Yan J."/>
        </authorList>
    </citation>
    <scope>NUCLEOTIDE SEQUENCE [LARGE SCALE GENOMIC DNA]</scope>
    <source>
        <strain evidence="3">Ta-2019</strain>
    </source>
</reference>
<organism evidence="3 4">
    <name type="scientific">Taxus chinensis</name>
    <name type="common">Chinese yew</name>
    <name type="synonym">Taxus wallichiana var. chinensis</name>
    <dbReference type="NCBI Taxonomy" id="29808"/>
    <lineage>
        <taxon>Eukaryota</taxon>
        <taxon>Viridiplantae</taxon>
        <taxon>Streptophyta</taxon>
        <taxon>Embryophyta</taxon>
        <taxon>Tracheophyta</taxon>
        <taxon>Spermatophyta</taxon>
        <taxon>Pinopsida</taxon>
        <taxon>Pinidae</taxon>
        <taxon>Conifers II</taxon>
        <taxon>Cupressales</taxon>
        <taxon>Taxaceae</taxon>
        <taxon>Taxus</taxon>
    </lineage>
</organism>
<keyword evidence="2" id="KW-0539">Nucleus</keyword>
<gene>
    <name evidence="3" type="ORF">KI387_012351</name>
</gene>
<dbReference type="InterPro" id="IPR009072">
    <property type="entry name" value="Histone-fold"/>
</dbReference>
<feature type="non-terminal residue" evidence="3">
    <location>
        <position position="75"/>
    </location>
</feature>
<dbReference type="PANTHER" id="PTHR10252">
    <property type="entry name" value="HISTONE-LIKE TRANSCRIPTION FACTOR CCAAT-RELATED"/>
    <property type="match status" value="1"/>
</dbReference>
<dbReference type="GO" id="GO:0006355">
    <property type="term" value="P:regulation of DNA-templated transcription"/>
    <property type="evidence" value="ECO:0007669"/>
    <property type="project" value="TreeGrafter"/>
</dbReference>
<dbReference type="GO" id="GO:0000976">
    <property type="term" value="F:transcription cis-regulatory region binding"/>
    <property type="evidence" value="ECO:0007669"/>
    <property type="project" value="TreeGrafter"/>
</dbReference>
<sequence>ACEIFILELTLHSWLHTEENNRHTLQRYDIAGAVNRGDILNFLVNIVRRDDIKINDNNNMLIGFVSSLNWKMFVL</sequence>
<comment type="caution">
    <text evidence="3">The sequence shown here is derived from an EMBL/GenBank/DDBJ whole genome shotgun (WGS) entry which is preliminary data.</text>
</comment>
<comment type="subcellular location">
    <subcellularLocation>
        <location evidence="1">Nucleus</location>
    </subcellularLocation>
</comment>
<proteinExistence type="predicted"/>
<keyword evidence="4" id="KW-1185">Reference proteome</keyword>
<dbReference type="EMBL" id="JAHRHJ020000009">
    <property type="protein sequence ID" value="KAH9300768.1"/>
    <property type="molecule type" value="Genomic_DNA"/>
</dbReference>
<dbReference type="Proteomes" id="UP000824469">
    <property type="component" value="Unassembled WGS sequence"/>
</dbReference>
<evidence type="ECO:0000256" key="1">
    <source>
        <dbReference type="ARBA" id="ARBA00004123"/>
    </source>
</evidence>
<dbReference type="PANTHER" id="PTHR10252:SF54">
    <property type="entry name" value="CHROMATIN ACCESSIBILITY COMPLEX PROTEIN 1"/>
    <property type="match status" value="1"/>
</dbReference>